<comment type="caution">
    <text evidence="2">The sequence shown here is derived from an EMBL/GenBank/DDBJ whole genome shotgun (WGS) entry which is preliminary data.</text>
</comment>
<feature type="region of interest" description="Disordered" evidence="1">
    <location>
        <begin position="1"/>
        <end position="29"/>
    </location>
</feature>
<keyword evidence="3" id="KW-1185">Reference proteome</keyword>
<dbReference type="EMBL" id="JAVRRF010000004">
    <property type="protein sequence ID" value="KAK5066147.1"/>
    <property type="molecule type" value="Genomic_DNA"/>
</dbReference>
<gene>
    <name evidence="2" type="ORF">LTR69_002665</name>
</gene>
<protein>
    <submittedName>
        <fullName evidence="2">Uncharacterized protein</fullName>
    </submittedName>
</protein>
<evidence type="ECO:0000313" key="2">
    <source>
        <dbReference type="EMBL" id="KAK5066147.1"/>
    </source>
</evidence>
<organism evidence="2 3">
    <name type="scientific">Exophiala sideris</name>
    <dbReference type="NCBI Taxonomy" id="1016849"/>
    <lineage>
        <taxon>Eukaryota</taxon>
        <taxon>Fungi</taxon>
        <taxon>Dikarya</taxon>
        <taxon>Ascomycota</taxon>
        <taxon>Pezizomycotina</taxon>
        <taxon>Eurotiomycetes</taxon>
        <taxon>Chaetothyriomycetidae</taxon>
        <taxon>Chaetothyriales</taxon>
        <taxon>Herpotrichiellaceae</taxon>
        <taxon>Exophiala</taxon>
    </lineage>
</organism>
<reference evidence="2 3" key="1">
    <citation type="submission" date="2023-08" db="EMBL/GenBank/DDBJ databases">
        <title>Black Yeasts Isolated from many extreme environments.</title>
        <authorList>
            <person name="Coleine C."/>
            <person name="Stajich J.E."/>
            <person name="Selbmann L."/>
        </authorList>
    </citation>
    <scope>NUCLEOTIDE SEQUENCE [LARGE SCALE GENOMIC DNA]</scope>
    <source>
        <strain evidence="2 3">CCFEE 6328</strain>
    </source>
</reference>
<evidence type="ECO:0000313" key="3">
    <source>
        <dbReference type="Proteomes" id="UP001345691"/>
    </source>
</evidence>
<proteinExistence type="predicted"/>
<evidence type="ECO:0000256" key="1">
    <source>
        <dbReference type="SAM" id="MobiDB-lite"/>
    </source>
</evidence>
<dbReference type="Proteomes" id="UP001345691">
    <property type="component" value="Unassembled WGS sequence"/>
</dbReference>
<feature type="region of interest" description="Disordered" evidence="1">
    <location>
        <begin position="44"/>
        <end position="63"/>
    </location>
</feature>
<sequence length="103" mass="10787">MNSSTTPNAPFAGLPNTAQGGGNGGSIISNLVQHGPALIQSIAPHFTGQSGGRTRAARYTSSDGNVMKVPVQLEQPYRRRSITNCPQAPDFVGGSIPWTLKPK</sequence>
<accession>A0ABR0JJV1</accession>
<name>A0ABR0JJV1_9EURO</name>